<accession>A0A0V8LY25</accession>
<dbReference type="OrthoDB" id="9802824at2"/>
<keyword evidence="11 15" id="KW-0547">Nucleotide-binding</keyword>
<dbReference type="CDD" id="cd06223">
    <property type="entry name" value="PRTases_typeI"/>
    <property type="match status" value="1"/>
</dbReference>
<dbReference type="Pfam" id="PF00156">
    <property type="entry name" value="Pribosyltran"/>
    <property type="match status" value="1"/>
</dbReference>
<name>A0A0V8LY25_9CHLR</name>
<evidence type="ECO:0000256" key="5">
    <source>
        <dbReference type="ARBA" id="ARBA00008391"/>
    </source>
</evidence>
<evidence type="ECO:0000256" key="10">
    <source>
        <dbReference type="ARBA" id="ARBA00022726"/>
    </source>
</evidence>
<evidence type="ECO:0000256" key="4">
    <source>
        <dbReference type="ARBA" id="ARBA00004676"/>
    </source>
</evidence>
<organism evidence="17 18">
    <name type="scientific">Dehalococcoides mccartyi</name>
    <dbReference type="NCBI Taxonomy" id="61435"/>
    <lineage>
        <taxon>Bacteria</taxon>
        <taxon>Bacillati</taxon>
        <taxon>Chloroflexota</taxon>
        <taxon>Dehalococcoidia</taxon>
        <taxon>Dehalococcoidales</taxon>
        <taxon>Dehalococcoidaceae</taxon>
        <taxon>Dehalococcoides</taxon>
    </lineage>
</organism>
<evidence type="ECO:0000256" key="11">
    <source>
        <dbReference type="ARBA" id="ARBA00022741"/>
    </source>
</evidence>
<evidence type="ECO:0000256" key="13">
    <source>
        <dbReference type="ARBA" id="ARBA00048811"/>
    </source>
</evidence>
<evidence type="ECO:0000256" key="2">
    <source>
        <dbReference type="ARBA" id="ARBA00004496"/>
    </source>
</evidence>
<evidence type="ECO:0000259" key="16">
    <source>
        <dbReference type="Pfam" id="PF00156"/>
    </source>
</evidence>
<protein>
    <recommendedName>
        <fullName evidence="15">Hypoxanthine phosphoribosyltransferase</fullName>
        <ecNumber evidence="15">2.4.2.8</ecNumber>
    </recommendedName>
</protein>
<keyword evidence="9 15" id="KW-0479">Metal-binding</keyword>
<evidence type="ECO:0000256" key="12">
    <source>
        <dbReference type="ARBA" id="ARBA00022842"/>
    </source>
</evidence>
<sequence>MMNRINLSLFIPRADIEVYLERLAAEINRSYQDKPLVVIGVLKGSFIFMADLIRRLNMPVELEFVGLSSYGQNTQSSGKVRLTRPLKRDITGKDVLVVEDIVDSGLTISYLLKYLKRRKANSVKLCALLSKPSRRICPVEIDYLGCEVADKFLVGYGLDRGDCHRQLPEIFALEEQPDADKP</sequence>
<dbReference type="EC" id="2.4.2.8" evidence="15"/>
<evidence type="ECO:0000256" key="7">
    <source>
        <dbReference type="ARBA" id="ARBA00022676"/>
    </source>
</evidence>
<dbReference type="PANTHER" id="PTHR43340:SF1">
    <property type="entry name" value="HYPOXANTHINE PHOSPHORIBOSYLTRANSFERASE"/>
    <property type="match status" value="1"/>
</dbReference>
<dbReference type="InterPro" id="IPR029057">
    <property type="entry name" value="PRTase-like"/>
</dbReference>
<evidence type="ECO:0000313" key="18">
    <source>
        <dbReference type="Proteomes" id="UP000053577"/>
    </source>
</evidence>
<dbReference type="EMBL" id="JGYD01000026">
    <property type="protein sequence ID" value="KSV16405.1"/>
    <property type="molecule type" value="Genomic_DNA"/>
</dbReference>
<evidence type="ECO:0000313" key="17">
    <source>
        <dbReference type="EMBL" id="KSV16405.1"/>
    </source>
</evidence>
<dbReference type="GO" id="GO:0000166">
    <property type="term" value="F:nucleotide binding"/>
    <property type="evidence" value="ECO:0007669"/>
    <property type="project" value="UniProtKB-KW"/>
</dbReference>
<dbReference type="GO" id="GO:0004422">
    <property type="term" value="F:hypoxanthine phosphoribosyltransferase activity"/>
    <property type="evidence" value="ECO:0007669"/>
    <property type="project" value="InterPro"/>
</dbReference>
<comment type="pathway">
    <text evidence="4">Purine metabolism; GMP biosynthesis via salvage pathway; GMP from guanine: step 1/1.</text>
</comment>
<dbReference type="NCBIfam" id="TIGR01203">
    <property type="entry name" value="HGPRTase"/>
    <property type="match status" value="1"/>
</dbReference>
<comment type="caution">
    <text evidence="17">The sequence shown here is derived from an EMBL/GenBank/DDBJ whole genome shotgun (WGS) entry which is preliminary data.</text>
</comment>
<dbReference type="GO" id="GO:0032263">
    <property type="term" value="P:GMP salvage"/>
    <property type="evidence" value="ECO:0007669"/>
    <property type="project" value="TreeGrafter"/>
</dbReference>
<keyword evidence="8 15" id="KW-0808">Transferase</keyword>
<keyword evidence="6 15" id="KW-0963">Cytoplasm</keyword>
<dbReference type="SUPFAM" id="SSF53271">
    <property type="entry name" value="PRTase-like"/>
    <property type="match status" value="1"/>
</dbReference>
<gene>
    <name evidence="17" type="ORF">DA01_04025</name>
</gene>
<comment type="similarity">
    <text evidence="5 15">Belongs to the purine/pyrimidine phosphoribosyltransferase family.</text>
</comment>
<dbReference type="UniPathway" id="UPA00591">
    <property type="reaction ID" value="UER00648"/>
</dbReference>
<keyword evidence="12 15" id="KW-0460">Magnesium</keyword>
<dbReference type="GO" id="GO:0006166">
    <property type="term" value="P:purine ribonucleoside salvage"/>
    <property type="evidence" value="ECO:0007669"/>
    <property type="project" value="UniProtKB-KW"/>
</dbReference>
<evidence type="ECO:0000256" key="15">
    <source>
        <dbReference type="RuleBase" id="RU364099"/>
    </source>
</evidence>
<dbReference type="RefSeq" id="WP_058292808.1">
    <property type="nucleotide sequence ID" value="NZ_JGYD01000026.1"/>
</dbReference>
<evidence type="ECO:0000256" key="6">
    <source>
        <dbReference type="ARBA" id="ARBA00022490"/>
    </source>
</evidence>
<comment type="pathway">
    <text evidence="3 15">Purine metabolism; IMP biosynthesis via salvage pathway; IMP from hypoxanthine: step 1/1.</text>
</comment>
<comment type="cofactor">
    <cofactor evidence="1 15">
        <name>Mg(2+)</name>
        <dbReference type="ChEBI" id="CHEBI:18420"/>
    </cofactor>
</comment>
<dbReference type="GO" id="GO:0032264">
    <property type="term" value="P:IMP salvage"/>
    <property type="evidence" value="ECO:0007669"/>
    <property type="project" value="UniProtKB-UniPathway"/>
</dbReference>
<comment type="catalytic activity">
    <reaction evidence="14">
        <text>IMP + diphosphate = hypoxanthine + 5-phospho-alpha-D-ribose 1-diphosphate</text>
        <dbReference type="Rhea" id="RHEA:17973"/>
        <dbReference type="ChEBI" id="CHEBI:17368"/>
        <dbReference type="ChEBI" id="CHEBI:33019"/>
        <dbReference type="ChEBI" id="CHEBI:58017"/>
        <dbReference type="ChEBI" id="CHEBI:58053"/>
        <dbReference type="EC" id="2.4.2.8"/>
    </reaction>
    <physiologicalReaction direction="right-to-left" evidence="14">
        <dbReference type="Rhea" id="RHEA:17975"/>
    </physiologicalReaction>
</comment>
<evidence type="ECO:0000256" key="8">
    <source>
        <dbReference type="ARBA" id="ARBA00022679"/>
    </source>
</evidence>
<proteinExistence type="inferred from homology"/>
<feature type="domain" description="Phosphoribosyltransferase" evidence="16">
    <location>
        <begin position="20"/>
        <end position="159"/>
    </location>
</feature>
<comment type="catalytic activity">
    <reaction evidence="13">
        <text>GMP + diphosphate = guanine + 5-phospho-alpha-D-ribose 1-diphosphate</text>
        <dbReference type="Rhea" id="RHEA:25424"/>
        <dbReference type="ChEBI" id="CHEBI:16235"/>
        <dbReference type="ChEBI" id="CHEBI:33019"/>
        <dbReference type="ChEBI" id="CHEBI:58017"/>
        <dbReference type="ChEBI" id="CHEBI:58115"/>
        <dbReference type="EC" id="2.4.2.8"/>
    </reaction>
    <physiologicalReaction direction="right-to-left" evidence="13">
        <dbReference type="Rhea" id="RHEA:25426"/>
    </physiologicalReaction>
</comment>
<dbReference type="PATRIC" id="fig|61435.5.peg.803"/>
<dbReference type="InterPro" id="IPR000836">
    <property type="entry name" value="PRTase_dom"/>
</dbReference>
<dbReference type="InterPro" id="IPR005904">
    <property type="entry name" value="Hxn_phspho_trans"/>
</dbReference>
<evidence type="ECO:0000256" key="3">
    <source>
        <dbReference type="ARBA" id="ARBA00004669"/>
    </source>
</evidence>
<dbReference type="Proteomes" id="UP000053577">
    <property type="component" value="Unassembled WGS sequence"/>
</dbReference>
<evidence type="ECO:0000256" key="9">
    <source>
        <dbReference type="ARBA" id="ARBA00022723"/>
    </source>
</evidence>
<dbReference type="GO" id="GO:0000287">
    <property type="term" value="F:magnesium ion binding"/>
    <property type="evidence" value="ECO:0007669"/>
    <property type="project" value="TreeGrafter"/>
</dbReference>
<dbReference type="GO" id="GO:0006178">
    <property type="term" value="P:guanine salvage"/>
    <property type="evidence" value="ECO:0007669"/>
    <property type="project" value="TreeGrafter"/>
</dbReference>
<keyword evidence="7 15" id="KW-0328">Glycosyltransferase</keyword>
<keyword evidence="10 15" id="KW-0660">Purine salvage</keyword>
<comment type="subcellular location">
    <subcellularLocation>
        <location evidence="2 15">Cytoplasm</location>
    </subcellularLocation>
</comment>
<dbReference type="PANTHER" id="PTHR43340">
    <property type="entry name" value="HYPOXANTHINE-GUANINE PHOSPHORIBOSYLTRANSFERASE"/>
    <property type="match status" value="1"/>
</dbReference>
<dbReference type="GO" id="GO:0005829">
    <property type="term" value="C:cytosol"/>
    <property type="evidence" value="ECO:0007669"/>
    <property type="project" value="TreeGrafter"/>
</dbReference>
<evidence type="ECO:0000256" key="1">
    <source>
        <dbReference type="ARBA" id="ARBA00001946"/>
    </source>
</evidence>
<dbReference type="InterPro" id="IPR050408">
    <property type="entry name" value="HGPRT"/>
</dbReference>
<dbReference type="GO" id="GO:0052657">
    <property type="term" value="F:guanine phosphoribosyltransferase activity"/>
    <property type="evidence" value="ECO:0007669"/>
    <property type="project" value="RHEA"/>
</dbReference>
<dbReference type="AlphaFoldDB" id="A0A0V8LY25"/>
<reference evidence="17 18" key="1">
    <citation type="journal article" date="2015" name="Sci. Rep.">
        <title>A comparative genomics and reductive dehalogenase gene transcription study of two chloroethene-respiring bacteria, Dehalococcoides mccartyi strains MB and 11a.</title>
        <authorList>
            <person name="Low A."/>
            <person name="Shen Z."/>
            <person name="Cheng D."/>
            <person name="Rogers M.J."/>
            <person name="Lee P.K."/>
            <person name="He J."/>
        </authorList>
    </citation>
    <scope>NUCLEOTIDE SEQUENCE [LARGE SCALE GENOMIC DNA]</scope>
    <source>
        <strain evidence="17 18">MB</strain>
    </source>
</reference>
<dbReference type="Gene3D" id="3.40.50.2020">
    <property type="match status" value="1"/>
</dbReference>
<dbReference type="FunFam" id="3.40.50.2020:FF:000006">
    <property type="entry name" value="Hypoxanthine phosphoribosyltransferase"/>
    <property type="match status" value="1"/>
</dbReference>
<dbReference type="GO" id="GO:0046100">
    <property type="term" value="P:hypoxanthine metabolic process"/>
    <property type="evidence" value="ECO:0007669"/>
    <property type="project" value="TreeGrafter"/>
</dbReference>
<evidence type="ECO:0000256" key="14">
    <source>
        <dbReference type="ARBA" id="ARBA00049402"/>
    </source>
</evidence>